<dbReference type="PROSITE" id="PS00633">
    <property type="entry name" value="BROMODOMAIN_1"/>
    <property type="match status" value="1"/>
</dbReference>
<name>A0ABD0PBL0_CIRMR</name>
<comment type="similarity">
    <text evidence="1">Belongs to the AAA ATPase family.</text>
</comment>
<keyword evidence="9" id="KW-1185">Reference proteome</keyword>
<dbReference type="Gene3D" id="1.20.920.10">
    <property type="entry name" value="Bromodomain-like"/>
    <property type="match status" value="1"/>
</dbReference>
<dbReference type="PRINTS" id="PR00503">
    <property type="entry name" value="BROMODOMAIN"/>
</dbReference>
<proteinExistence type="inferred from homology"/>
<evidence type="ECO:0000313" key="8">
    <source>
        <dbReference type="EMBL" id="KAL0171452.1"/>
    </source>
</evidence>
<dbReference type="InterPro" id="IPR001487">
    <property type="entry name" value="Bromodomain"/>
</dbReference>
<keyword evidence="6" id="KW-0175">Coiled coil</keyword>
<organism evidence="8 9">
    <name type="scientific">Cirrhinus mrigala</name>
    <name type="common">Mrigala</name>
    <dbReference type="NCBI Taxonomy" id="683832"/>
    <lineage>
        <taxon>Eukaryota</taxon>
        <taxon>Metazoa</taxon>
        <taxon>Chordata</taxon>
        <taxon>Craniata</taxon>
        <taxon>Vertebrata</taxon>
        <taxon>Euteleostomi</taxon>
        <taxon>Actinopterygii</taxon>
        <taxon>Neopterygii</taxon>
        <taxon>Teleostei</taxon>
        <taxon>Ostariophysi</taxon>
        <taxon>Cypriniformes</taxon>
        <taxon>Cyprinidae</taxon>
        <taxon>Labeoninae</taxon>
        <taxon>Labeonini</taxon>
        <taxon>Cirrhinus</taxon>
    </lineage>
</organism>
<evidence type="ECO:0000256" key="2">
    <source>
        <dbReference type="ARBA" id="ARBA00022741"/>
    </source>
</evidence>
<evidence type="ECO:0000256" key="1">
    <source>
        <dbReference type="ARBA" id="ARBA00006914"/>
    </source>
</evidence>
<dbReference type="SUPFAM" id="SSF47370">
    <property type="entry name" value="Bromodomain"/>
    <property type="match status" value="1"/>
</dbReference>
<evidence type="ECO:0000313" key="9">
    <source>
        <dbReference type="Proteomes" id="UP001529510"/>
    </source>
</evidence>
<dbReference type="SMART" id="SM00297">
    <property type="entry name" value="BROMO"/>
    <property type="match status" value="1"/>
</dbReference>
<dbReference type="PANTHER" id="PTHR23069:SF4">
    <property type="entry name" value="ATPASE FAMILY AAA DOMAIN-CONTAINING PROTEIN 2"/>
    <property type="match status" value="1"/>
</dbReference>
<dbReference type="InterPro" id="IPR018359">
    <property type="entry name" value="Bromodomain_CS"/>
</dbReference>
<evidence type="ECO:0000256" key="6">
    <source>
        <dbReference type="SAM" id="Coils"/>
    </source>
</evidence>
<keyword evidence="2" id="KW-0547">Nucleotide-binding</keyword>
<dbReference type="InterPro" id="IPR045199">
    <property type="entry name" value="ATAD2-like"/>
</dbReference>
<feature type="non-terminal residue" evidence="8">
    <location>
        <position position="1"/>
    </location>
</feature>
<comment type="caution">
    <text evidence="8">The sequence shown here is derived from an EMBL/GenBank/DDBJ whole genome shotgun (WGS) entry which is preliminary data.</text>
</comment>
<evidence type="ECO:0000256" key="5">
    <source>
        <dbReference type="PROSITE-ProRule" id="PRU00035"/>
    </source>
</evidence>
<dbReference type="Pfam" id="PF00439">
    <property type="entry name" value="Bromodomain"/>
    <property type="match status" value="1"/>
</dbReference>
<dbReference type="AlphaFoldDB" id="A0ABD0PBL0"/>
<dbReference type="PROSITE" id="PS50014">
    <property type="entry name" value="BROMODOMAIN_2"/>
    <property type="match status" value="1"/>
</dbReference>
<evidence type="ECO:0000256" key="3">
    <source>
        <dbReference type="ARBA" id="ARBA00022840"/>
    </source>
</evidence>
<dbReference type="Proteomes" id="UP001529510">
    <property type="component" value="Unassembled WGS sequence"/>
</dbReference>
<evidence type="ECO:0000259" key="7">
    <source>
        <dbReference type="PROSITE" id="PS50014"/>
    </source>
</evidence>
<feature type="coiled-coil region" evidence="6">
    <location>
        <begin position="53"/>
        <end position="80"/>
    </location>
</feature>
<feature type="domain" description="Bromo" evidence="7">
    <location>
        <begin position="86"/>
        <end position="155"/>
    </location>
</feature>
<dbReference type="GO" id="GO:0005524">
    <property type="term" value="F:ATP binding"/>
    <property type="evidence" value="ECO:0007669"/>
    <property type="project" value="UniProtKB-KW"/>
</dbReference>
<accession>A0ABD0PBL0</accession>
<evidence type="ECO:0000256" key="4">
    <source>
        <dbReference type="ARBA" id="ARBA00023117"/>
    </source>
</evidence>
<keyword evidence="4 5" id="KW-0103">Bromodomain</keyword>
<keyword evidence="3" id="KW-0067">ATP-binding</keyword>
<sequence>DLFHVEYGEVFNVPLPFFEDLILNQAAKAPVSKREAVLQALEVLPVAPPPPPRQLSEQEMQKLEEQEENTLRELRLFLRDVTNRLAQDKRFKAFTKPVDTEEVPDYTTVIKQPMDLSTVLSKIDLHKYETVAAYLQDVDLIWQNALEYNPDRDPS</sequence>
<dbReference type="EMBL" id="JAMKFB020000016">
    <property type="protein sequence ID" value="KAL0171452.1"/>
    <property type="molecule type" value="Genomic_DNA"/>
</dbReference>
<dbReference type="PANTHER" id="PTHR23069">
    <property type="entry name" value="AAA DOMAIN-CONTAINING"/>
    <property type="match status" value="1"/>
</dbReference>
<protein>
    <recommendedName>
        <fullName evidence="7">Bromo domain-containing protein</fullName>
    </recommendedName>
</protein>
<dbReference type="InterPro" id="IPR036427">
    <property type="entry name" value="Bromodomain-like_sf"/>
</dbReference>
<gene>
    <name evidence="8" type="ORF">M9458_031763</name>
</gene>
<feature type="non-terminal residue" evidence="8">
    <location>
        <position position="155"/>
    </location>
</feature>
<reference evidence="8 9" key="1">
    <citation type="submission" date="2024-05" db="EMBL/GenBank/DDBJ databases">
        <title>Genome sequencing and assembly of Indian major carp, Cirrhinus mrigala (Hamilton, 1822).</title>
        <authorList>
            <person name="Mohindra V."/>
            <person name="Chowdhury L.M."/>
            <person name="Lal K."/>
            <person name="Jena J.K."/>
        </authorList>
    </citation>
    <scope>NUCLEOTIDE SEQUENCE [LARGE SCALE GENOMIC DNA]</scope>
    <source>
        <strain evidence="8">CM1030</strain>
        <tissue evidence="8">Blood</tissue>
    </source>
</reference>